<reference evidence="5 6" key="2">
    <citation type="journal article" date="2009" name="Proc. Natl. Acad. Sci. U.S.A.">
        <title>On the chimeric nature, thermophilic origin, and phylogenetic placement of the Thermotogales.</title>
        <authorList>
            <person name="Zhaxybayeva O."/>
            <person name="Swithers K.S."/>
            <person name="Lapierre P."/>
            <person name="Fournier G.P."/>
            <person name="Bickhart D.M."/>
            <person name="DeBoy R.T."/>
            <person name="Nelson K.E."/>
            <person name="Nesbo C.L."/>
            <person name="Doolittle W.F."/>
            <person name="Gogarten J.P."/>
            <person name="Noll K.M."/>
        </authorList>
    </citation>
    <scope>NUCLEOTIDE SEQUENCE [LARGE SCALE GENOMIC DNA]</scope>
    <source>
        <strain evidence="6">ATCC BAA-301 / DSM 14385 / NBRC 107922 / TMO</strain>
    </source>
</reference>
<dbReference type="HOGENOM" id="CLU_095256_1_0_0"/>
<dbReference type="InterPro" id="IPR003251">
    <property type="entry name" value="Rr_diiron-bd_dom"/>
</dbReference>
<evidence type="ECO:0000256" key="2">
    <source>
        <dbReference type="ARBA" id="ARBA00022982"/>
    </source>
</evidence>
<feature type="domain" description="Rubredoxin-like" evidence="3">
    <location>
        <begin position="134"/>
        <end position="167"/>
    </location>
</feature>
<reference evidence="5 6" key="1">
    <citation type="submission" date="2007-08" db="EMBL/GenBank/DDBJ databases">
        <title>Complete sequence of Thermotoga lettingae TMO.</title>
        <authorList>
            <consortium name="US DOE Joint Genome Institute"/>
            <person name="Copeland A."/>
            <person name="Lucas S."/>
            <person name="Lapidus A."/>
            <person name="Barry K."/>
            <person name="Glavina del Rio T."/>
            <person name="Dalin E."/>
            <person name="Tice H."/>
            <person name="Pitluck S."/>
            <person name="Foster B."/>
            <person name="Bruce D."/>
            <person name="Schmutz J."/>
            <person name="Larimer F."/>
            <person name="Land M."/>
            <person name="Hauser L."/>
            <person name="Kyrpides N."/>
            <person name="Mikhailova N."/>
            <person name="Nelson K."/>
            <person name="Gogarten J.P."/>
            <person name="Noll K."/>
            <person name="Richardson P."/>
        </authorList>
    </citation>
    <scope>NUCLEOTIDE SEQUENCE [LARGE SCALE GENOMIC DNA]</scope>
    <source>
        <strain evidence="6">ATCC BAA-301 / DSM 14385 / NBRC 107922 / TMO</strain>
    </source>
</reference>
<protein>
    <submittedName>
        <fullName evidence="5">Rubrerythrin</fullName>
    </submittedName>
</protein>
<dbReference type="SUPFAM" id="SSF57802">
    <property type="entry name" value="Rubredoxin-like"/>
    <property type="match status" value="1"/>
</dbReference>
<organism evidence="5 6">
    <name type="scientific">Pseudothermotoga lettingae (strain ATCC BAA-301 / DSM 14385 / NBRC 107922 / TMO)</name>
    <name type="common">Thermotoga lettingae</name>
    <dbReference type="NCBI Taxonomy" id="416591"/>
    <lineage>
        <taxon>Bacteria</taxon>
        <taxon>Thermotogati</taxon>
        <taxon>Thermotogota</taxon>
        <taxon>Thermotogae</taxon>
        <taxon>Thermotogales</taxon>
        <taxon>Thermotogaceae</taxon>
        <taxon>Pseudothermotoga</taxon>
    </lineage>
</organism>
<dbReference type="GO" id="GO:0005506">
    <property type="term" value="F:iron ion binding"/>
    <property type="evidence" value="ECO:0007669"/>
    <property type="project" value="InterPro"/>
</dbReference>
<dbReference type="PROSITE" id="PS50903">
    <property type="entry name" value="RUBREDOXIN_LIKE"/>
    <property type="match status" value="1"/>
</dbReference>
<dbReference type="Proteomes" id="UP000002016">
    <property type="component" value="Chromosome"/>
</dbReference>
<name>A8F7N3_PSELT</name>
<dbReference type="Pfam" id="PF21349">
    <property type="entry name" value="RUBY_RBDX"/>
    <property type="match status" value="1"/>
</dbReference>
<dbReference type="SUPFAM" id="SSF47240">
    <property type="entry name" value="Ferritin-like"/>
    <property type="match status" value="1"/>
</dbReference>
<feature type="domain" description="Ferritin-like diiron" evidence="4">
    <location>
        <begin position="1"/>
        <end position="129"/>
    </location>
</feature>
<dbReference type="PROSITE" id="PS50905">
    <property type="entry name" value="FERRITIN_LIKE"/>
    <property type="match status" value="1"/>
</dbReference>
<dbReference type="Pfam" id="PF02915">
    <property type="entry name" value="Rubrerythrin"/>
    <property type="match status" value="1"/>
</dbReference>
<dbReference type="InterPro" id="IPR009078">
    <property type="entry name" value="Ferritin-like_SF"/>
</dbReference>
<dbReference type="InterPro" id="IPR009040">
    <property type="entry name" value="Ferritin-like_diiron"/>
</dbReference>
<evidence type="ECO:0000313" key="5">
    <source>
        <dbReference type="EMBL" id="ABV34167.1"/>
    </source>
</evidence>
<sequence>MREMTEKFLKDAFAGESMAHMKYAIFAEEAEKKGFKNLAKLFRAISYAEYVHARNHYQALKMIQSISENIQQCIDGENFEVEEMYPVYNEVAKFQKENEAVRSTHYALEAEKIHAVMYKKAKELAEQGKDYPADKISICSVCGYTVEGDAPEKCPVCGAGASQFVNF</sequence>
<evidence type="ECO:0000259" key="4">
    <source>
        <dbReference type="PROSITE" id="PS50905"/>
    </source>
</evidence>
<evidence type="ECO:0000256" key="1">
    <source>
        <dbReference type="ARBA" id="ARBA00022448"/>
    </source>
</evidence>
<dbReference type="InterPro" id="IPR052753">
    <property type="entry name" value="Rbr2/Nigerythrin"/>
</dbReference>
<dbReference type="KEGG" id="tle:Tlet_1613"/>
<evidence type="ECO:0000313" key="6">
    <source>
        <dbReference type="Proteomes" id="UP000002016"/>
    </source>
</evidence>
<keyword evidence="6" id="KW-1185">Reference proteome</keyword>
<dbReference type="RefSeq" id="WP_012003643.1">
    <property type="nucleotide sequence ID" value="NC_009828.1"/>
</dbReference>
<dbReference type="Gene3D" id="1.20.1260.10">
    <property type="match status" value="1"/>
</dbReference>
<dbReference type="InterPro" id="IPR012347">
    <property type="entry name" value="Ferritin-like"/>
</dbReference>
<keyword evidence="1" id="KW-0813">Transport</keyword>
<dbReference type="Gene3D" id="2.20.28.10">
    <property type="match status" value="1"/>
</dbReference>
<evidence type="ECO:0000259" key="3">
    <source>
        <dbReference type="PROSITE" id="PS50903"/>
    </source>
</evidence>
<dbReference type="EMBL" id="CP000812">
    <property type="protein sequence ID" value="ABV34167.1"/>
    <property type="molecule type" value="Genomic_DNA"/>
</dbReference>
<dbReference type="PANTHER" id="PTHR33746">
    <property type="entry name" value="RUBRERYTHRIN"/>
    <property type="match status" value="1"/>
</dbReference>
<dbReference type="InterPro" id="IPR048574">
    <property type="entry name" value="RUBY_RBDX"/>
</dbReference>
<keyword evidence="2" id="KW-0249">Electron transport</keyword>
<accession>A8F7N3</accession>
<dbReference type="PANTHER" id="PTHR33746:SF4">
    <property type="entry name" value="RUBRERYTHRIN"/>
    <property type="match status" value="1"/>
</dbReference>
<gene>
    <name evidence="5" type="ordered locus">Tlet_1613</name>
</gene>
<dbReference type="AlphaFoldDB" id="A8F7N3"/>
<dbReference type="eggNOG" id="COG1592">
    <property type="taxonomic scope" value="Bacteria"/>
</dbReference>
<dbReference type="OrthoDB" id="9799749at2"/>
<dbReference type="STRING" id="416591.Tlet_1613"/>
<dbReference type="GO" id="GO:0016491">
    <property type="term" value="F:oxidoreductase activity"/>
    <property type="evidence" value="ECO:0007669"/>
    <property type="project" value="InterPro"/>
</dbReference>
<dbReference type="InterPro" id="IPR024934">
    <property type="entry name" value="Rubredoxin-like_dom"/>
</dbReference>
<proteinExistence type="predicted"/>
<dbReference type="CDD" id="cd01041">
    <property type="entry name" value="Rubrerythrin"/>
    <property type="match status" value="1"/>
</dbReference>